<evidence type="ECO:0000313" key="2">
    <source>
        <dbReference type="Proteomes" id="UP000257014"/>
    </source>
</evidence>
<proteinExistence type="predicted"/>
<sequence length="65" mass="7348">MRRPFSRGEERGSAGEDFPFFEGMNVPFPAEYRLRFRSDAGCVGKEALRRKNIPAVNGLLGKLFV</sequence>
<gene>
    <name evidence="1" type="ORF">C6P37_08320</name>
</gene>
<name>A0A3E0K5M8_9BACI</name>
<reference evidence="1 2" key="1">
    <citation type="submission" date="2018-03" db="EMBL/GenBank/DDBJ databases">
        <authorList>
            <person name="Keele B.F."/>
        </authorList>
    </citation>
    <scope>NUCLEOTIDE SEQUENCE [LARGE SCALE GENOMIC DNA]</scope>
    <source>
        <strain evidence="1">ZCTH4_d</strain>
    </source>
</reference>
<evidence type="ECO:0000313" key="1">
    <source>
        <dbReference type="EMBL" id="REJ28634.1"/>
    </source>
</evidence>
<accession>A0A3E0K5M8</accession>
<organism evidence="1 2">
    <name type="scientific">Caldibacillus debilis</name>
    <dbReference type="NCBI Taxonomy" id="301148"/>
    <lineage>
        <taxon>Bacteria</taxon>
        <taxon>Bacillati</taxon>
        <taxon>Bacillota</taxon>
        <taxon>Bacilli</taxon>
        <taxon>Bacillales</taxon>
        <taxon>Bacillaceae</taxon>
        <taxon>Caldibacillus</taxon>
    </lineage>
</organism>
<dbReference type="AlphaFoldDB" id="A0A3E0K5M8"/>
<protein>
    <submittedName>
        <fullName evidence="1">Uncharacterized protein</fullName>
    </submittedName>
</protein>
<dbReference type="EMBL" id="QEWE01000016">
    <property type="protein sequence ID" value="REJ28634.1"/>
    <property type="molecule type" value="Genomic_DNA"/>
</dbReference>
<dbReference type="Proteomes" id="UP000257014">
    <property type="component" value="Unassembled WGS sequence"/>
</dbReference>
<comment type="caution">
    <text evidence="1">The sequence shown here is derived from an EMBL/GenBank/DDBJ whole genome shotgun (WGS) entry which is preliminary data.</text>
</comment>